<comment type="caution">
    <text evidence="1">The sequence shown here is derived from an EMBL/GenBank/DDBJ whole genome shotgun (WGS) entry which is preliminary data.</text>
</comment>
<sequence length="158" mass="17172">METVSPLLARVKTLLQLLNAATDGNRIERPPVDHCEVIDRDSSLRGVRRVSMDSKVSGVADVTSGAGRRDVPLMEVTVDLAQGMTIKTDRCVGDVPILEIVTGGARLVISVDVGDVRRLEAEDVLLAEAFAEAACDLRDELQRIVADRRRSAALRVVR</sequence>
<dbReference type="Proteomes" id="UP000612899">
    <property type="component" value="Unassembled WGS sequence"/>
</dbReference>
<name>A0A8J3QCF8_9ACTN</name>
<evidence type="ECO:0000313" key="2">
    <source>
        <dbReference type="Proteomes" id="UP000612899"/>
    </source>
</evidence>
<evidence type="ECO:0000313" key="1">
    <source>
        <dbReference type="EMBL" id="GIH08085.1"/>
    </source>
</evidence>
<gene>
    <name evidence="1" type="ORF">Rhe02_61520</name>
</gene>
<accession>A0A8J3QCF8</accession>
<organism evidence="1 2">
    <name type="scientific">Rhizocola hellebori</name>
    <dbReference type="NCBI Taxonomy" id="1392758"/>
    <lineage>
        <taxon>Bacteria</taxon>
        <taxon>Bacillati</taxon>
        <taxon>Actinomycetota</taxon>
        <taxon>Actinomycetes</taxon>
        <taxon>Micromonosporales</taxon>
        <taxon>Micromonosporaceae</taxon>
        <taxon>Rhizocola</taxon>
    </lineage>
</organism>
<protein>
    <submittedName>
        <fullName evidence="1">Uncharacterized protein</fullName>
    </submittedName>
</protein>
<reference evidence="1" key="1">
    <citation type="submission" date="2021-01" db="EMBL/GenBank/DDBJ databases">
        <title>Whole genome shotgun sequence of Rhizocola hellebori NBRC 109834.</title>
        <authorList>
            <person name="Komaki H."/>
            <person name="Tamura T."/>
        </authorList>
    </citation>
    <scope>NUCLEOTIDE SEQUENCE</scope>
    <source>
        <strain evidence="1">NBRC 109834</strain>
    </source>
</reference>
<dbReference type="RefSeq" id="WP_203911845.1">
    <property type="nucleotide sequence ID" value="NZ_BONY01000044.1"/>
</dbReference>
<dbReference type="EMBL" id="BONY01000044">
    <property type="protein sequence ID" value="GIH08085.1"/>
    <property type="molecule type" value="Genomic_DNA"/>
</dbReference>
<proteinExistence type="predicted"/>
<keyword evidence="2" id="KW-1185">Reference proteome</keyword>
<dbReference type="AlphaFoldDB" id="A0A8J3QCF8"/>